<evidence type="ECO:0000256" key="1">
    <source>
        <dbReference type="SAM" id="SignalP"/>
    </source>
</evidence>
<evidence type="ECO:0000313" key="2">
    <source>
        <dbReference type="EMBL" id="NJC27697.1"/>
    </source>
</evidence>
<comment type="caution">
    <text evidence="2">The sequence shown here is derived from an EMBL/GenBank/DDBJ whole genome shotgun (WGS) entry which is preliminary data.</text>
</comment>
<dbReference type="EMBL" id="JAATJH010000005">
    <property type="protein sequence ID" value="NJC27697.1"/>
    <property type="molecule type" value="Genomic_DNA"/>
</dbReference>
<reference evidence="2 3" key="1">
    <citation type="submission" date="2020-03" db="EMBL/GenBank/DDBJ databases">
        <title>Genomic Encyclopedia of Type Strains, Phase IV (KMG-IV): sequencing the most valuable type-strain genomes for metagenomic binning, comparative biology and taxonomic classification.</title>
        <authorList>
            <person name="Goeker M."/>
        </authorList>
    </citation>
    <scope>NUCLEOTIDE SEQUENCE [LARGE SCALE GENOMIC DNA]</scope>
    <source>
        <strain evidence="2 3">DSM 105096</strain>
    </source>
</reference>
<gene>
    <name evidence="2" type="ORF">GGR27_003214</name>
</gene>
<accession>A0ABX0XER7</accession>
<protein>
    <recommendedName>
        <fullName evidence="4">Transmembrane protein</fullName>
    </recommendedName>
</protein>
<keyword evidence="1" id="KW-0732">Signal</keyword>
<name>A0ABX0XER7_9BACT</name>
<dbReference type="Proteomes" id="UP000770785">
    <property type="component" value="Unassembled WGS sequence"/>
</dbReference>
<keyword evidence="3" id="KW-1185">Reference proteome</keyword>
<proteinExistence type="predicted"/>
<sequence length="163" mass="18664">MKNISRLLFIFFAVSAIAAITYAVWSDRLAAAEVSEDFQAKSNLAYYMKSTRDKFHKPMDCSDVYVHLQFPDPSLGTATFSFCKDTVIKNCLLDLVVSISVQADRIVINYPGAVSSRLTKTFCEKEIILPNYLEYRIDTVNGYYEDFRKMNIEGFSNNWIGNY</sequence>
<evidence type="ECO:0000313" key="3">
    <source>
        <dbReference type="Proteomes" id="UP000770785"/>
    </source>
</evidence>
<organism evidence="2 3">
    <name type="scientific">Neolewinella antarctica</name>
    <dbReference type="NCBI Taxonomy" id="442734"/>
    <lineage>
        <taxon>Bacteria</taxon>
        <taxon>Pseudomonadati</taxon>
        <taxon>Bacteroidota</taxon>
        <taxon>Saprospiria</taxon>
        <taxon>Saprospirales</taxon>
        <taxon>Lewinellaceae</taxon>
        <taxon>Neolewinella</taxon>
    </lineage>
</organism>
<feature type="signal peptide" evidence="1">
    <location>
        <begin position="1"/>
        <end position="18"/>
    </location>
</feature>
<feature type="chain" id="PRO_5046403542" description="Transmembrane protein" evidence="1">
    <location>
        <begin position="19"/>
        <end position="163"/>
    </location>
</feature>
<evidence type="ECO:0008006" key="4">
    <source>
        <dbReference type="Google" id="ProtNLM"/>
    </source>
</evidence>